<dbReference type="EMBL" id="JASBWT010000012">
    <property type="protein sequence ID" value="KAJ9099908.1"/>
    <property type="molecule type" value="Genomic_DNA"/>
</dbReference>
<dbReference type="Proteomes" id="UP001227268">
    <property type="component" value="Unassembled WGS sequence"/>
</dbReference>
<proteinExistence type="predicted"/>
<sequence>MTEVSPIVDLPNVTAPSSTSQAPLDVDTFDACTCHDDGVGCSLHNSHEYLCRIELHQRLFCQRTQLPVTYMDAGDPDGVPLLFVLPSGCTRWVGIQLEPLARRYGVRLIALDRPGCGGTQWVDLAERIDTSADMMLSVLEHLRIQIKHIMVASGGIYYALRFLNRHARNVLHQDEDGSVYPRLYNIAPWSPVLTGDEGYFQPLNLVPTSLIKVQHQLLPTLIPALEFLGNAFEGSSMLVKDTRKRMPWWSGGVTEKQEKKIRARCRETFEGELWQTGHWEFIQNMINLENLDGIGQEHLICLNRGCHTGGEWFQRELEDLRNNIRDHVALEQLPGAGRLEVETWWGDQDGMVPKKGQESLYRTESWPPEWLNKLFASKSDVMDYVVYHIKDGNHNDL</sequence>
<evidence type="ECO:0000313" key="2">
    <source>
        <dbReference type="Proteomes" id="UP001227268"/>
    </source>
</evidence>
<gene>
    <name evidence="1" type="ORF">QFC21_003913</name>
</gene>
<name>A0ACC2VKJ5_9TREE</name>
<accession>A0ACC2VKJ5</accession>
<reference evidence="1" key="1">
    <citation type="submission" date="2023-04" db="EMBL/GenBank/DDBJ databases">
        <title>Draft Genome sequencing of Naganishia species isolated from polar environments using Oxford Nanopore Technology.</title>
        <authorList>
            <person name="Leo P."/>
            <person name="Venkateswaran K."/>
        </authorList>
    </citation>
    <scope>NUCLEOTIDE SEQUENCE</scope>
    <source>
        <strain evidence="1">MNA-CCFEE 5423</strain>
    </source>
</reference>
<evidence type="ECO:0000313" key="1">
    <source>
        <dbReference type="EMBL" id="KAJ9099908.1"/>
    </source>
</evidence>
<organism evidence="1 2">
    <name type="scientific">Naganishia friedmannii</name>
    <dbReference type="NCBI Taxonomy" id="89922"/>
    <lineage>
        <taxon>Eukaryota</taxon>
        <taxon>Fungi</taxon>
        <taxon>Dikarya</taxon>
        <taxon>Basidiomycota</taxon>
        <taxon>Agaricomycotina</taxon>
        <taxon>Tremellomycetes</taxon>
        <taxon>Filobasidiales</taxon>
        <taxon>Filobasidiaceae</taxon>
        <taxon>Naganishia</taxon>
    </lineage>
</organism>
<protein>
    <submittedName>
        <fullName evidence="1">Uncharacterized protein</fullName>
    </submittedName>
</protein>
<comment type="caution">
    <text evidence="1">The sequence shown here is derived from an EMBL/GenBank/DDBJ whole genome shotgun (WGS) entry which is preliminary data.</text>
</comment>
<keyword evidence="2" id="KW-1185">Reference proteome</keyword>